<dbReference type="Proteomes" id="UP000887578">
    <property type="component" value="Unplaced"/>
</dbReference>
<evidence type="ECO:0000313" key="2">
    <source>
        <dbReference type="Proteomes" id="UP000887578"/>
    </source>
</evidence>
<organism evidence="2 3">
    <name type="scientific">Panagrolaimus davidi</name>
    <dbReference type="NCBI Taxonomy" id="227884"/>
    <lineage>
        <taxon>Eukaryota</taxon>
        <taxon>Metazoa</taxon>
        <taxon>Ecdysozoa</taxon>
        <taxon>Nematoda</taxon>
        <taxon>Chromadorea</taxon>
        <taxon>Rhabditida</taxon>
        <taxon>Tylenchina</taxon>
        <taxon>Panagrolaimomorpha</taxon>
        <taxon>Panagrolaimoidea</taxon>
        <taxon>Panagrolaimidae</taxon>
        <taxon>Panagrolaimus</taxon>
    </lineage>
</organism>
<proteinExistence type="predicted"/>
<dbReference type="AlphaFoldDB" id="A0A914PX05"/>
<keyword evidence="1" id="KW-1133">Transmembrane helix</keyword>
<protein>
    <submittedName>
        <fullName evidence="3">Uncharacterized protein</fullName>
    </submittedName>
</protein>
<reference evidence="3" key="1">
    <citation type="submission" date="2022-11" db="UniProtKB">
        <authorList>
            <consortium name="WormBaseParasite"/>
        </authorList>
    </citation>
    <scope>IDENTIFICATION</scope>
</reference>
<sequence>MLYLAFLDLHTTLYTGLWGGIVSLTGNVFCAWPTLAYWIGNFKGMAWKTESPAAVLLAFNRCVEAYDKNLAKFLFEGKKSFIWMCLPFIWSGKDFIVGPPGIYNPLYSTIMYNPHGGYFADQNSIVSLKHVFCN</sequence>
<dbReference type="Pfam" id="PF10321">
    <property type="entry name" value="7TM_GPCR_Srt"/>
    <property type="match status" value="1"/>
</dbReference>
<keyword evidence="1" id="KW-0472">Membrane</keyword>
<evidence type="ECO:0000313" key="3">
    <source>
        <dbReference type="WBParaSite" id="PDA_v2.g22859.t1"/>
    </source>
</evidence>
<dbReference type="InterPro" id="IPR019425">
    <property type="entry name" value="7TM_GPCR_serpentine_rcpt_Srt"/>
</dbReference>
<feature type="transmembrane region" description="Helical" evidence="1">
    <location>
        <begin position="16"/>
        <end position="39"/>
    </location>
</feature>
<name>A0A914PX05_9BILA</name>
<dbReference type="WBParaSite" id="PDA_v2.g22859.t1">
    <property type="protein sequence ID" value="PDA_v2.g22859.t1"/>
    <property type="gene ID" value="PDA_v2.g22859"/>
</dbReference>
<dbReference type="PANTHER" id="PTHR23021">
    <property type="entry name" value="SERPENTINE RECEPTOR, CLASS T"/>
    <property type="match status" value="1"/>
</dbReference>
<evidence type="ECO:0000256" key="1">
    <source>
        <dbReference type="SAM" id="Phobius"/>
    </source>
</evidence>
<accession>A0A914PX05</accession>
<keyword evidence="1" id="KW-0812">Transmembrane</keyword>
<keyword evidence="2" id="KW-1185">Reference proteome</keyword>
<dbReference type="PANTHER" id="PTHR23021:SF28">
    <property type="entry name" value="SERPENTINE RECEPTOR, CLASS T-RELATED"/>
    <property type="match status" value="1"/>
</dbReference>